<name>A0A0D0QI35_9RHOB</name>
<dbReference type="AlphaFoldDB" id="A0A0D0QI35"/>
<dbReference type="InterPro" id="IPR000073">
    <property type="entry name" value="AB_hydrolase_1"/>
</dbReference>
<evidence type="ECO:0000313" key="2">
    <source>
        <dbReference type="EMBL" id="KIQ70683.1"/>
    </source>
</evidence>
<dbReference type="PANTHER" id="PTHR10992:SF1086">
    <property type="entry name" value="AB HYDROLASE-1 DOMAIN-CONTAINING PROTEIN"/>
    <property type="match status" value="1"/>
</dbReference>
<evidence type="ECO:0000313" key="3">
    <source>
        <dbReference type="Proteomes" id="UP000035100"/>
    </source>
</evidence>
<proteinExistence type="predicted"/>
<gene>
    <name evidence="2" type="ORF">Wenmar_01061</name>
</gene>
<dbReference type="GO" id="GO:0080032">
    <property type="term" value="F:methyl jasmonate esterase activity"/>
    <property type="evidence" value="ECO:0007669"/>
    <property type="project" value="TreeGrafter"/>
</dbReference>
<dbReference type="InterPro" id="IPR029058">
    <property type="entry name" value="AB_hydrolase_fold"/>
</dbReference>
<dbReference type="STRING" id="1123501.Wenmar_01061"/>
<dbReference type="InterPro" id="IPR045889">
    <property type="entry name" value="MES/HNL"/>
</dbReference>
<dbReference type="Proteomes" id="UP000035100">
    <property type="component" value="Unassembled WGS sequence"/>
</dbReference>
<reference evidence="2 3" key="1">
    <citation type="submission" date="2013-01" db="EMBL/GenBank/DDBJ databases">
        <authorList>
            <person name="Fiebig A."/>
            <person name="Goeker M."/>
            <person name="Klenk H.-P.P."/>
        </authorList>
    </citation>
    <scope>NUCLEOTIDE SEQUENCE [LARGE SCALE GENOMIC DNA]</scope>
    <source>
        <strain evidence="2 3">DSM 24838</strain>
    </source>
</reference>
<sequence length="235" mass="25053">MASFLLVHGSCHGAWCWEETVPALAALGHAARAIDLPGHGADPTPPEGVTLDDYARAIVAALRDGDILVGHSMGGFPITAAAELAPERIARLVYLCAYVPSAAGHSLAEMRRLAPRQPLVEAIRRDGPVFTIDPEMAVAKFFHDVEPGRAARAVARLGKQPVAPQEVPVTPDRALGVPRSYIRCTEDGAVPYEFQVTMTGDWAEGTVFEMQTSHSPFLSDPEGLAALLDRIAEAA</sequence>
<dbReference type="OrthoDB" id="9814966at2"/>
<dbReference type="PATRIC" id="fig|1123501.6.peg.1133"/>
<organism evidence="2 3">
    <name type="scientific">Wenxinia marina DSM 24838</name>
    <dbReference type="NCBI Taxonomy" id="1123501"/>
    <lineage>
        <taxon>Bacteria</taxon>
        <taxon>Pseudomonadati</taxon>
        <taxon>Pseudomonadota</taxon>
        <taxon>Alphaproteobacteria</taxon>
        <taxon>Rhodobacterales</taxon>
        <taxon>Roseobacteraceae</taxon>
        <taxon>Wenxinia</taxon>
    </lineage>
</organism>
<keyword evidence="3" id="KW-1185">Reference proteome</keyword>
<feature type="domain" description="AB hydrolase-1" evidence="1">
    <location>
        <begin position="4"/>
        <end position="226"/>
    </location>
</feature>
<dbReference type="eggNOG" id="COG2267">
    <property type="taxonomic scope" value="Bacteria"/>
</dbReference>
<dbReference type="EMBL" id="AONG01000005">
    <property type="protein sequence ID" value="KIQ70683.1"/>
    <property type="molecule type" value="Genomic_DNA"/>
</dbReference>
<dbReference type="RefSeq" id="WP_018302843.1">
    <property type="nucleotide sequence ID" value="NZ_KB902288.1"/>
</dbReference>
<protein>
    <submittedName>
        <fullName evidence="2">Lysophospholipase</fullName>
    </submittedName>
</protein>
<accession>A0A0D0QI35</accession>
<dbReference type="PANTHER" id="PTHR10992">
    <property type="entry name" value="METHYLESTERASE FAMILY MEMBER"/>
    <property type="match status" value="1"/>
</dbReference>
<dbReference type="Pfam" id="PF12697">
    <property type="entry name" value="Abhydrolase_6"/>
    <property type="match status" value="1"/>
</dbReference>
<evidence type="ECO:0000259" key="1">
    <source>
        <dbReference type="Pfam" id="PF12697"/>
    </source>
</evidence>
<dbReference type="SUPFAM" id="SSF53474">
    <property type="entry name" value="alpha/beta-Hydrolases"/>
    <property type="match status" value="1"/>
</dbReference>
<dbReference type="GO" id="GO:0080030">
    <property type="term" value="F:methyl indole-3-acetate esterase activity"/>
    <property type="evidence" value="ECO:0007669"/>
    <property type="project" value="TreeGrafter"/>
</dbReference>
<comment type="caution">
    <text evidence="2">The sequence shown here is derived from an EMBL/GenBank/DDBJ whole genome shotgun (WGS) entry which is preliminary data.</text>
</comment>
<dbReference type="Gene3D" id="3.40.50.1820">
    <property type="entry name" value="alpha/beta hydrolase"/>
    <property type="match status" value="1"/>
</dbReference>